<dbReference type="GO" id="GO:0031573">
    <property type="term" value="P:mitotic intra-S DNA damage checkpoint signaling"/>
    <property type="evidence" value="ECO:0007669"/>
    <property type="project" value="TreeGrafter"/>
</dbReference>
<dbReference type="InterPro" id="IPR036388">
    <property type="entry name" value="WH-like_DNA-bd_sf"/>
</dbReference>
<dbReference type="GO" id="GO:0048476">
    <property type="term" value="C:Holliday junction resolvase complex"/>
    <property type="evidence" value="ECO:0007669"/>
    <property type="project" value="UniProtKB-UniRule"/>
</dbReference>
<dbReference type="EMBL" id="BRYA01000397">
    <property type="protein sequence ID" value="GMI48431.1"/>
    <property type="molecule type" value="Genomic_DNA"/>
</dbReference>
<dbReference type="GO" id="GO:0006308">
    <property type="term" value="P:DNA catabolic process"/>
    <property type="evidence" value="ECO:0007669"/>
    <property type="project" value="UniProtKB-UniRule"/>
</dbReference>
<evidence type="ECO:0000259" key="4">
    <source>
        <dbReference type="SMART" id="SM00891"/>
    </source>
</evidence>
<keyword evidence="2" id="KW-0479">Metal-binding</keyword>
<dbReference type="GO" id="GO:0046872">
    <property type="term" value="F:metal ion binding"/>
    <property type="evidence" value="ECO:0007669"/>
    <property type="project" value="UniProtKB-UniRule"/>
</dbReference>
<dbReference type="InterPro" id="IPR011335">
    <property type="entry name" value="Restrct_endonuc-II-like"/>
</dbReference>
<dbReference type="Pfam" id="PF02732">
    <property type="entry name" value="ERCC4"/>
    <property type="match status" value="1"/>
</dbReference>
<keyword evidence="6" id="KW-1185">Reference proteome</keyword>
<dbReference type="GO" id="GO:0008821">
    <property type="term" value="F:crossover junction DNA endonuclease activity"/>
    <property type="evidence" value="ECO:0007669"/>
    <property type="project" value="UniProtKB-UniRule"/>
</dbReference>
<dbReference type="GO" id="GO:0048257">
    <property type="term" value="F:3'-flap endonuclease activity"/>
    <property type="evidence" value="ECO:0007669"/>
    <property type="project" value="TreeGrafter"/>
</dbReference>
<comment type="caution">
    <text evidence="5">The sequence shown here is derived from an EMBL/GenBank/DDBJ whole genome shotgun (WGS) entry which is preliminary data.</text>
</comment>
<protein>
    <recommendedName>
        <fullName evidence="2">Crossover junction endonuclease MUS81</fullName>
        <ecNumber evidence="2">3.1.22.-</ecNumber>
    </recommendedName>
</protein>
<comment type="function">
    <text evidence="2">Interacts with EME1 to form a DNA structure-specific endonuclease with substrate preference for branched DNA structures with a 5'-end at the branch nick. Typical substrates include 3'-flap structures, D-loops, replication forks and nicked Holliday junctions. May be required in mitosis for the processing of stalled or collapsed replication fork intermediates. May be required in meiosis for the repair of meiosis-specific double strand breaks subsequent to single-end invasion (SEI).</text>
</comment>
<feature type="compositionally biased region" description="Acidic residues" evidence="3">
    <location>
        <begin position="238"/>
        <end position="247"/>
    </location>
</feature>
<dbReference type="SUPFAM" id="SSF52980">
    <property type="entry name" value="Restriction endonuclease-like"/>
    <property type="match status" value="1"/>
</dbReference>
<keyword evidence="2" id="KW-0234">DNA repair</keyword>
<dbReference type="Gene3D" id="1.10.10.10">
    <property type="entry name" value="Winged helix-like DNA-binding domain superfamily/Winged helix DNA-binding domain"/>
    <property type="match status" value="1"/>
</dbReference>
<dbReference type="GO" id="GO:0000727">
    <property type="term" value="P:double-strand break repair via break-induced replication"/>
    <property type="evidence" value="ECO:0007669"/>
    <property type="project" value="UniProtKB-UniRule"/>
</dbReference>
<dbReference type="CDD" id="cd21036">
    <property type="entry name" value="WH_MUS81"/>
    <property type="match status" value="1"/>
</dbReference>
<keyword evidence="2" id="KW-0539">Nucleus</keyword>
<dbReference type="AlphaFoldDB" id="A0A9W7LFW3"/>
<dbReference type="Proteomes" id="UP001165065">
    <property type="component" value="Unassembled WGS sequence"/>
</dbReference>
<evidence type="ECO:0000256" key="2">
    <source>
        <dbReference type="RuleBase" id="RU369042"/>
    </source>
</evidence>
<keyword evidence="2" id="KW-0540">Nuclease</keyword>
<proteinExistence type="inferred from homology"/>
<feature type="region of interest" description="Disordered" evidence="3">
    <location>
        <begin position="206"/>
        <end position="251"/>
    </location>
</feature>
<dbReference type="InterPro" id="IPR033309">
    <property type="entry name" value="Mus81"/>
</dbReference>
<organism evidence="5 6">
    <name type="scientific">Triparma columacea</name>
    <dbReference type="NCBI Taxonomy" id="722753"/>
    <lineage>
        <taxon>Eukaryota</taxon>
        <taxon>Sar</taxon>
        <taxon>Stramenopiles</taxon>
        <taxon>Ochrophyta</taxon>
        <taxon>Bolidophyceae</taxon>
        <taxon>Parmales</taxon>
        <taxon>Triparmaceae</taxon>
        <taxon>Triparma</taxon>
    </lineage>
</organism>
<keyword evidence="2" id="KW-0233">DNA recombination</keyword>
<keyword evidence="1 2" id="KW-0378">Hydrolase</keyword>
<comment type="cofactor">
    <cofactor evidence="2">
        <name>Mg(2+)</name>
        <dbReference type="ChEBI" id="CHEBI:18420"/>
    </cofactor>
</comment>
<evidence type="ECO:0000313" key="6">
    <source>
        <dbReference type="Proteomes" id="UP001165065"/>
    </source>
</evidence>
<feature type="compositionally biased region" description="Low complexity" evidence="3">
    <location>
        <begin position="218"/>
        <end position="229"/>
    </location>
</feature>
<dbReference type="SMART" id="SM00891">
    <property type="entry name" value="ERCC4"/>
    <property type="match status" value="1"/>
</dbReference>
<dbReference type="GO" id="GO:0003677">
    <property type="term" value="F:DNA binding"/>
    <property type="evidence" value="ECO:0007669"/>
    <property type="project" value="UniProtKB-UniRule"/>
</dbReference>
<dbReference type="Pfam" id="PF21136">
    <property type="entry name" value="WHD_MUS81"/>
    <property type="match status" value="1"/>
</dbReference>
<keyword evidence="2" id="KW-0255">Endonuclease</keyword>
<dbReference type="OrthoDB" id="5963188at2759"/>
<reference evidence="6" key="1">
    <citation type="journal article" date="2023" name="Commun. Biol.">
        <title>Genome analysis of Parmales, the sister group of diatoms, reveals the evolutionary specialization of diatoms from phago-mixotrophs to photoautotrophs.</title>
        <authorList>
            <person name="Ban H."/>
            <person name="Sato S."/>
            <person name="Yoshikawa S."/>
            <person name="Yamada K."/>
            <person name="Nakamura Y."/>
            <person name="Ichinomiya M."/>
            <person name="Sato N."/>
            <person name="Blanc-Mathieu R."/>
            <person name="Endo H."/>
            <person name="Kuwata A."/>
            <person name="Ogata H."/>
        </authorList>
    </citation>
    <scope>NUCLEOTIDE SEQUENCE [LARGE SCALE GENOMIC DNA]</scope>
</reference>
<sequence>MSKIWNDDILSALESKSSYCRQMKRPHFQWASAVQVIRGHNGNIKKASQLAKYVGSKKNGFGQRVFEYITDVMEGRTPIVHPPPTEKQLAKVSQTGQSHEPADYEGYMPQRRSGAYAILLTLMRQGPTLTKDQIIRSGQQLCDTEMNSNSVNRYGAWKGIDTLVKHGLVDRDSRSRDFRGNGGWGKAKDLFTITSAGEDCARKLEADGQSHGRTPQKSSSPSRQFGSSSRWGQLEPEAQSEEEDEVDLATPSTLSFAGAGCKLGSNKRKSMSMIDARLAKFQGEEREKGSKKARRLSLPAKPSVENEVEVVDLLESSREEEEDEEEVIDLMSQDDGGNNSDIIDLCYSQEENAPNIDHSDEDSIVDLTTTNTAQSTTSTTTKSTTAPKSGRRICVVVDKNERLKNKDPNNIFAETNKMLNNVETFNESLCLSASRHNLALGDYQWVADHRKGADYQEDEMNDAVVLDYVVERKAIGDLVSRSRQGDHLKQIRRLKACGLSHALILLENDQASASSHTAYRKFGKDLDNADEVEIADIVGVHNFIIDLILDSADDRIGFVETTGPPSTMRLLVAMTALVALEDRESGGSLGRGTLKKFGTKCRGDSKKLKAEELVVKFPRVGRGIYDLLPPTEFPLKDGKVTGVGILHEINNVTVLKADSAKLIDTLVSNYAGPVPALEGQEDVVRCARAAAEKFASTLPRSRRLVLLVENVQGEIRRRKGAAHRKSTKGERINVVEKLANGGGLLFLVDAVLLALVLRHDVFVKHTSDAHQTNTFGKVLEWKCQKR</sequence>
<dbReference type="GO" id="GO:0005634">
    <property type="term" value="C:nucleus"/>
    <property type="evidence" value="ECO:0007669"/>
    <property type="project" value="UniProtKB-SubCell"/>
</dbReference>
<dbReference type="EC" id="3.1.22.-" evidence="2"/>
<comment type="subcellular location">
    <subcellularLocation>
        <location evidence="2">Nucleus</location>
    </subcellularLocation>
</comment>
<name>A0A9W7LFW3_9STRA</name>
<dbReference type="PANTHER" id="PTHR13451:SF0">
    <property type="entry name" value="CROSSOVER JUNCTION ENDONUCLEASE MUS81"/>
    <property type="match status" value="1"/>
</dbReference>
<evidence type="ECO:0000256" key="3">
    <source>
        <dbReference type="SAM" id="MobiDB-lite"/>
    </source>
</evidence>
<comment type="subunit">
    <text evidence="2">Interacts with EME1.</text>
</comment>
<keyword evidence="2" id="KW-0227">DNA damage</keyword>
<dbReference type="InterPro" id="IPR047417">
    <property type="entry name" value="WHD_MUS81"/>
</dbReference>
<keyword evidence="2" id="KW-0460">Magnesium</keyword>
<feature type="domain" description="ERCC4" evidence="4">
    <location>
        <begin position="394"/>
        <end position="510"/>
    </location>
</feature>
<comment type="similarity">
    <text evidence="2">Belongs to the XPF family.</text>
</comment>
<gene>
    <name evidence="5" type="ORF">TrCOL_g11243</name>
</gene>
<dbReference type="InterPro" id="IPR006166">
    <property type="entry name" value="ERCC4_domain"/>
</dbReference>
<evidence type="ECO:0000256" key="1">
    <source>
        <dbReference type="ARBA" id="ARBA00022801"/>
    </source>
</evidence>
<dbReference type="GO" id="GO:0000712">
    <property type="term" value="P:resolution of meiotic recombination intermediates"/>
    <property type="evidence" value="ECO:0007669"/>
    <property type="project" value="TreeGrafter"/>
</dbReference>
<dbReference type="PANTHER" id="PTHR13451">
    <property type="entry name" value="CLASS II CROSSOVER JUNCTION ENDONUCLEASE MUS81"/>
    <property type="match status" value="1"/>
</dbReference>
<dbReference type="Gene3D" id="3.40.50.10130">
    <property type="match status" value="1"/>
</dbReference>
<accession>A0A9W7LFW3</accession>
<evidence type="ECO:0000313" key="5">
    <source>
        <dbReference type="EMBL" id="GMI48431.1"/>
    </source>
</evidence>